<dbReference type="InterPro" id="IPR009069">
    <property type="entry name" value="Cys_alpha_HP_mot_SF"/>
</dbReference>
<dbReference type="OrthoDB" id="13601at2759"/>
<gene>
    <name evidence="6" type="ORF">KFL_000750250</name>
</gene>
<keyword evidence="7" id="KW-1185">Reference proteome</keyword>
<evidence type="ECO:0000256" key="2">
    <source>
        <dbReference type="ARBA" id="ARBA00009858"/>
    </source>
</evidence>
<dbReference type="PANTHER" id="PTHR15590">
    <property type="entry name" value="CX9C MOTIF-CONTAINING PROTEIN 4"/>
    <property type="match status" value="1"/>
</dbReference>
<comment type="similarity">
    <text evidence="2">Belongs to the CMC4 family.</text>
</comment>
<evidence type="ECO:0000256" key="4">
    <source>
        <dbReference type="ARBA" id="ARBA00023157"/>
    </source>
</evidence>
<protein>
    <submittedName>
        <fullName evidence="6">Uncharacterized protein</fullName>
    </submittedName>
</protein>
<evidence type="ECO:0000313" key="7">
    <source>
        <dbReference type="Proteomes" id="UP000054558"/>
    </source>
</evidence>
<dbReference type="Gene3D" id="1.10.287.1130">
    <property type="entry name" value="CytochromE C oxidase copper chaperone"/>
    <property type="match status" value="1"/>
</dbReference>
<keyword evidence="4" id="KW-1015">Disulfide bond</keyword>
<comment type="subcellular location">
    <subcellularLocation>
        <location evidence="1">Mitochondrion</location>
    </subcellularLocation>
</comment>
<evidence type="ECO:0000313" key="6">
    <source>
        <dbReference type="EMBL" id="GAQ81257.1"/>
    </source>
</evidence>
<dbReference type="GO" id="GO:0005739">
    <property type="term" value="C:mitochondrion"/>
    <property type="evidence" value="ECO:0007669"/>
    <property type="project" value="UniProtKB-SubCell"/>
</dbReference>
<dbReference type="Pfam" id="PF08991">
    <property type="entry name" value="CMC4"/>
    <property type="match status" value="1"/>
</dbReference>
<evidence type="ECO:0000256" key="1">
    <source>
        <dbReference type="ARBA" id="ARBA00004173"/>
    </source>
</evidence>
<dbReference type="EMBL" id="DF237024">
    <property type="protein sequence ID" value="GAQ81257.1"/>
    <property type="molecule type" value="Genomic_DNA"/>
</dbReference>
<dbReference type="SUPFAM" id="SSF47072">
    <property type="entry name" value="Cysteine alpha-hairpin motif"/>
    <property type="match status" value="1"/>
</dbReference>
<dbReference type="InterPro" id="IPR027179">
    <property type="entry name" value="CMC4"/>
</dbReference>
<keyword evidence="3" id="KW-0496">Mitochondrion</keyword>
<organism evidence="6 7">
    <name type="scientific">Klebsormidium nitens</name>
    <name type="common">Green alga</name>
    <name type="synonym">Ulothrix nitens</name>
    <dbReference type="NCBI Taxonomy" id="105231"/>
    <lineage>
        <taxon>Eukaryota</taxon>
        <taxon>Viridiplantae</taxon>
        <taxon>Streptophyta</taxon>
        <taxon>Klebsormidiophyceae</taxon>
        <taxon>Klebsormidiales</taxon>
        <taxon>Klebsormidiaceae</taxon>
        <taxon>Klebsormidium</taxon>
    </lineage>
</organism>
<dbReference type="Proteomes" id="UP000054558">
    <property type="component" value="Unassembled WGS sequence"/>
</dbReference>
<evidence type="ECO:0000256" key="3">
    <source>
        <dbReference type="ARBA" id="ARBA00023128"/>
    </source>
</evidence>
<evidence type="ECO:0000256" key="5">
    <source>
        <dbReference type="SAM" id="MobiDB-lite"/>
    </source>
</evidence>
<reference evidence="6 7" key="1">
    <citation type="journal article" date="2014" name="Nat. Commun.">
        <title>Klebsormidium flaccidum genome reveals primary factors for plant terrestrial adaptation.</title>
        <authorList>
            <person name="Hori K."/>
            <person name="Maruyama F."/>
            <person name="Fujisawa T."/>
            <person name="Togashi T."/>
            <person name="Yamamoto N."/>
            <person name="Seo M."/>
            <person name="Sato S."/>
            <person name="Yamada T."/>
            <person name="Mori H."/>
            <person name="Tajima N."/>
            <person name="Moriyama T."/>
            <person name="Ikeuchi M."/>
            <person name="Watanabe M."/>
            <person name="Wada H."/>
            <person name="Kobayashi K."/>
            <person name="Saito M."/>
            <person name="Masuda T."/>
            <person name="Sasaki-Sekimoto Y."/>
            <person name="Mashiguchi K."/>
            <person name="Awai K."/>
            <person name="Shimojima M."/>
            <person name="Masuda S."/>
            <person name="Iwai M."/>
            <person name="Nobusawa T."/>
            <person name="Narise T."/>
            <person name="Kondo S."/>
            <person name="Saito H."/>
            <person name="Sato R."/>
            <person name="Murakawa M."/>
            <person name="Ihara Y."/>
            <person name="Oshima-Yamada Y."/>
            <person name="Ohtaka K."/>
            <person name="Satoh M."/>
            <person name="Sonobe K."/>
            <person name="Ishii M."/>
            <person name="Ohtani R."/>
            <person name="Kanamori-Sato M."/>
            <person name="Honoki R."/>
            <person name="Miyazaki D."/>
            <person name="Mochizuki H."/>
            <person name="Umetsu J."/>
            <person name="Higashi K."/>
            <person name="Shibata D."/>
            <person name="Kamiya Y."/>
            <person name="Sato N."/>
            <person name="Nakamura Y."/>
            <person name="Tabata S."/>
            <person name="Ida S."/>
            <person name="Kurokawa K."/>
            <person name="Ohta H."/>
        </authorList>
    </citation>
    <scope>NUCLEOTIDE SEQUENCE [LARGE SCALE GENOMIC DNA]</scope>
    <source>
        <strain evidence="6 7">NIES-2285</strain>
    </source>
</reference>
<name>A0A0U9HIX8_KLENI</name>
<sequence length="119" mass="13513">MKKETKPLWFENPDRLVEELKPEACHVEAFAVEKCLRDSDFDVRRCLDEVATLHACCGVHQYKSKHCAPMSGLLKDLFKPGEEENILQQGTMKPAEEEGTQQGNGRKQRNAGKPEKDSK</sequence>
<dbReference type="PANTHER" id="PTHR15590:SF0">
    <property type="entry name" value="CX9C MOTIF-CONTAINING PROTEIN 4"/>
    <property type="match status" value="1"/>
</dbReference>
<proteinExistence type="inferred from homology"/>
<dbReference type="AlphaFoldDB" id="A0A0U9HIX8"/>
<feature type="region of interest" description="Disordered" evidence="5">
    <location>
        <begin position="81"/>
        <end position="119"/>
    </location>
</feature>
<accession>A0A0U9HIX8</accession>